<gene>
    <name evidence="8" type="ORF">CCC_01718</name>
</gene>
<sequence>MAFGIAARFGAALVAMSVGTAATMGWFSNSHTVSLIEQAEQRELMGRFEQLSDAIGNSSDQAKAMAALVANLPGIPHLVATASRDALALQMVPMFKAIAQPFGVEQFQFHTPPATSFLRVNSPAKFGDDLSSFRQTVVQTNATQQPNSGLEFGVTGLGVRGLMPLFDEGRHVGSVEFGMSFGQPFFADFKKSFGVDVALHIKAKDEFKIFAGTLPASTLSADEIATALGGKDIVKAMESDKGARTAVLARAIKDFSGKPVGVAEIVMDASHYGAQLSEARRTMSLLILGAVLVAVALSVVLSRSITRPVLAMSAAMDRIARRDFAVDIHGLERDDEIGHMARAVQVVQKEVQRTAELEEAQKRNLIELEQGHKALNDGMQMQLEGIVEAAMQSNEAGVVLARMSGSVRRASEQSQSIASAIEQLVASVGTIAQSSEIAAGEASDAEAAAKEGVSATAAARRAMDGLLQAVSDVGGKIEALSSASDQIAAIIDQIEAIAGQTNLLALNATIEAARAGEAGKGFAVVAGEVKTLANQTAKATVDIRARIEGLVSDMDGARASMERSRGAANDGMAAVGQVTGGLEAIAGRIDGVTRRMHDIADILGQQNAAAAEVSSATGEIASLSEHNLEEIAQVLHSMTEAATVLDRRAEDFAKMGTAETLLQVAKNDHIRFKRSIIDRIMGRNDLTADRLADHHTCRLGKWYDSLKDDRLTGLAAYGNLLDPHQRVHAHGKRALDLHAQGDTQAAMEEVDKLNGASHEVLSLLEEMARALRHAA</sequence>
<keyword evidence="9" id="KW-1185">Reference proteome</keyword>
<dbReference type="SMART" id="SM00283">
    <property type="entry name" value="MA"/>
    <property type="match status" value="1"/>
</dbReference>
<dbReference type="Pfam" id="PF13682">
    <property type="entry name" value="CZB"/>
    <property type="match status" value="1"/>
</dbReference>
<dbReference type="GO" id="GO:0007165">
    <property type="term" value="P:signal transduction"/>
    <property type="evidence" value="ECO:0007669"/>
    <property type="project" value="UniProtKB-KW"/>
</dbReference>
<evidence type="ECO:0000256" key="4">
    <source>
        <dbReference type="SAM" id="Phobius"/>
    </source>
</evidence>
<feature type="domain" description="HAMP" evidence="7">
    <location>
        <begin position="303"/>
        <end position="356"/>
    </location>
</feature>
<evidence type="ECO:0000256" key="5">
    <source>
        <dbReference type="SAM" id="SignalP"/>
    </source>
</evidence>
<dbReference type="Gene3D" id="6.10.340.10">
    <property type="match status" value="1"/>
</dbReference>
<dbReference type="SMART" id="SM00304">
    <property type="entry name" value="HAMP"/>
    <property type="match status" value="1"/>
</dbReference>
<dbReference type="AlphaFoldDB" id="A0A0C2U5X3"/>
<dbReference type="InterPro" id="IPR004089">
    <property type="entry name" value="MCPsignal_dom"/>
</dbReference>
<dbReference type="CDD" id="cd06225">
    <property type="entry name" value="HAMP"/>
    <property type="match status" value="1"/>
</dbReference>
<dbReference type="RefSeq" id="WP_041042891.1">
    <property type="nucleotide sequence ID" value="NZ_JXSL01000034.1"/>
</dbReference>
<dbReference type="PROSITE" id="PS50111">
    <property type="entry name" value="CHEMOTAXIS_TRANSDUC_2"/>
    <property type="match status" value="1"/>
</dbReference>
<keyword evidence="4" id="KW-0812">Transmembrane</keyword>
<dbReference type="Proteomes" id="UP000031971">
    <property type="component" value="Unassembled WGS sequence"/>
</dbReference>
<evidence type="ECO:0000256" key="1">
    <source>
        <dbReference type="ARBA" id="ARBA00023224"/>
    </source>
</evidence>
<comment type="similarity">
    <text evidence="2">Belongs to the methyl-accepting chemotaxis (MCP) protein family.</text>
</comment>
<dbReference type="Gene3D" id="1.10.287.950">
    <property type="entry name" value="Methyl-accepting chemotaxis protein"/>
    <property type="match status" value="1"/>
</dbReference>
<keyword evidence="1 3" id="KW-0807">Transducer</keyword>
<dbReference type="GO" id="GO:0016020">
    <property type="term" value="C:membrane"/>
    <property type="evidence" value="ECO:0007669"/>
    <property type="project" value="InterPro"/>
</dbReference>
<evidence type="ECO:0000259" key="6">
    <source>
        <dbReference type="PROSITE" id="PS50111"/>
    </source>
</evidence>
<evidence type="ECO:0000313" key="9">
    <source>
        <dbReference type="Proteomes" id="UP000031971"/>
    </source>
</evidence>
<evidence type="ECO:0000313" key="8">
    <source>
        <dbReference type="EMBL" id="KIL96852.1"/>
    </source>
</evidence>
<dbReference type="STRING" id="272627.CCC_01718"/>
<dbReference type="Pfam" id="PF00672">
    <property type="entry name" value="HAMP"/>
    <property type="match status" value="1"/>
</dbReference>
<dbReference type="SUPFAM" id="SSF103190">
    <property type="entry name" value="Sensory domain-like"/>
    <property type="match status" value="1"/>
</dbReference>
<feature type="chain" id="PRO_5002172307" evidence="5">
    <location>
        <begin position="22"/>
        <end position="775"/>
    </location>
</feature>
<dbReference type="Pfam" id="PF00015">
    <property type="entry name" value="MCPsignal"/>
    <property type="match status" value="1"/>
</dbReference>
<comment type="caution">
    <text evidence="8">The sequence shown here is derived from an EMBL/GenBank/DDBJ whole genome shotgun (WGS) entry which is preliminary data.</text>
</comment>
<dbReference type="InterPro" id="IPR004090">
    <property type="entry name" value="Chemotax_Me-accpt_rcpt"/>
</dbReference>
<dbReference type="Gene3D" id="1.20.120.30">
    <property type="entry name" value="Aspartate receptor, ligand-binding domain"/>
    <property type="match status" value="1"/>
</dbReference>
<dbReference type="GO" id="GO:0006935">
    <property type="term" value="P:chemotaxis"/>
    <property type="evidence" value="ECO:0007669"/>
    <property type="project" value="InterPro"/>
</dbReference>
<dbReference type="InterPro" id="IPR025991">
    <property type="entry name" value="Chemoreceptor_zinc-bind_dom"/>
</dbReference>
<dbReference type="InterPro" id="IPR029151">
    <property type="entry name" value="Sensor-like_sf"/>
</dbReference>
<dbReference type="PANTHER" id="PTHR32089">
    <property type="entry name" value="METHYL-ACCEPTING CHEMOTAXIS PROTEIN MCPB"/>
    <property type="match status" value="1"/>
</dbReference>
<dbReference type="PRINTS" id="PR00260">
    <property type="entry name" value="CHEMTRNSDUCR"/>
</dbReference>
<feature type="transmembrane region" description="Helical" evidence="4">
    <location>
        <begin position="283"/>
        <end position="302"/>
    </location>
</feature>
<organism evidence="8 9">
    <name type="scientific">Paramagnetospirillum magnetotacticum MS-1</name>
    <dbReference type="NCBI Taxonomy" id="272627"/>
    <lineage>
        <taxon>Bacteria</taxon>
        <taxon>Pseudomonadati</taxon>
        <taxon>Pseudomonadota</taxon>
        <taxon>Alphaproteobacteria</taxon>
        <taxon>Rhodospirillales</taxon>
        <taxon>Magnetospirillaceae</taxon>
        <taxon>Paramagnetospirillum</taxon>
    </lineage>
</organism>
<proteinExistence type="inferred from homology"/>
<feature type="domain" description="Methyl-accepting transducer" evidence="6">
    <location>
        <begin position="385"/>
        <end position="621"/>
    </location>
</feature>
<dbReference type="GO" id="GO:0004888">
    <property type="term" value="F:transmembrane signaling receptor activity"/>
    <property type="evidence" value="ECO:0007669"/>
    <property type="project" value="InterPro"/>
</dbReference>
<evidence type="ECO:0000259" key="7">
    <source>
        <dbReference type="PROSITE" id="PS50885"/>
    </source>
</evidence>
<feature type="signal peptide" evidence="5">
    <location>
        <begin position="1"/>
        <end position="21"/>
    </location>
</feature>
<name>A0A0C2U5X3_PARME</name>
<evidence type="ECO:0000256" key="3">
    <source>
        <dbReference type="PROSITE-ProRule" id="PRU00284"/>
    </source>
</evidence>
<protein>
    <submittedName>
        <fullName evidence="8">Methyl-accepting chemotaxis protein</fullName>
    </submittedName>
</protein>
<dbReference type="SUPFAM" id="SSF58104">
    <property type="entry name" value="Methyl-accepting chemotaxis protein (MCP) signaling domain"/>
    <property type="match status" value="1"/>
</dbReference>
<dbReference type="Pfam" id="PF14827">
    <property type="entry name" value="dCache_3"/>
    <property type="match status" value="1"/>
</dbReference>
<dbReference type="OrthoDB" id="1776073at2"/>
<keyword evidence="4" id="KW-0472">Membrane</keyword>
<accession>A0A0C2U5X3</accession>
<dbReference type="InterPro" id="IPR003660">
    <property type="entry name" value="HAMP_dom"/>
</dbReference>
<evidence type="ECO:0000256" key="2">
    <source>
        <dbReference type="ARBA" id="ARBA00029447"/>
    </source>
</evidence>
<reference evidence="8 9" key="1">
    <citation type="submission" date="2015-01" db="EMBL/GenBank/DDBJ databases">
        <title>Genome Sequence of Magnetospirillum magnetotacticum Strain MS-1.</title>
        <authorList>
            <person name="Marinov G.K."/>
            <person name="Smalley M.D."/>
            <person name="DeSalvo G."/>
        </authorList>
    </citation>
    <scope>NUCLEOTIDE SEQUENCE [LARGE SCALE GENOMIC DNA]</scope>
    <source>
        <strain evidence="8 9">MS-1</strain>
    </source>
</reference>
<dbReference type="EMBL" id="JXSL01000034">
    <property type="protein sequence ID" value="KIL96852.1"/>
    <property type="molecule type" value="Genomic_DNA"/>
</dbReference>
<keyword evidence="5" id="KW-0732">Signal</keyword>
<keyword evidence="4" id="KW-1133">Transmembrane helix</keyword>
<dbReference type="InterPro" id="IPR029150">
    <property type="entry name" value="dCache_3"/>
</dbReference>
<dbReference type="PROSITE" id="PS50885">
    <property type="entry name" value="HAMP"/>
    <property type="match status" value="1"/>
</dbReference>
<dbReference type="PANTHER" id="PTHR32089:SF112">
    <property type="entry name" value="LYSOZYME-LIKE PROTEIN-RELATED"/>
    <property type="match status" value="1"/>
</dbReference>